<dbReference type="AlphaFoldDB" id="A0A5N5TLB5"/>
<evidence type="ECO:0000256" key="1">
    <source>
        <dbReference type="SAM" id="MobiDB-lite"/>
    </source>
</evidence>
<feature type="region of interest" description="Disordered" evidence="1">
    <location>
        <begin position="148"/>
        <end position="170"/>
    </location>
</feature>
<feature type="region of interest" description="Disordered" evidence="1">
    <location>
        <begin position="97"/>
        <end position="127"/>
    </location>
</feature>
<gene>
    <name evidence="2" type="ORF">Anas_01444</name>
</gene>
<keyword evidence="3" id="KW-1185">Reference proteome</keyword>
<comment type="caution">
    <text evidence="2">The sequence shown here is derived from an EMBL/GenBank/DDBJ whole genome shotgun (WGS) entry which is preliminary data.</text>
</comment>
<feature type="region of interest" description="Disordered" evidence="1">
    <location>
        <begin position="530"/>
        <end position="571"/>
    </location>
</feature>
<feature type="compositionally biased region" description="Basic and acidic residues" evidence="1">
    <location>
        <begin position="315"/>
        <end position="325"/>
    </location>
</feature>
<feature type="compositionally biased region" description="Low complexity" evidence="1">
    <location>
        <begin position="104"/>
        <end position="118"/>
    </location>
</feature>
<name>A0A5N5TLB5_9CRUS</name>
<dbReference type="EMBL" id="SEYY01000574">
    <property type="protein sequence ID" value="KAB7506960.1"/>
    <property type="molecule type" value="Genomic_DNA"/>
</dbReference>
<feature type="compositionally biased region" description="Basic and acidic residues" evidence="1">
    <location>
        <begin position="153"/>
        <end position="167"/>
    </location>
</feature>
<reference evidence="2 3" key="1">
    <citation type="journal article" date="2019" name="PLoS Biol.">
        <title>Sex chromosomes control vertical transmission of feminizing Wolbachia symbionts in an isopod.</title>
        <authorList>
            <person name="Becking T."/>
            <person name="Chebbi M.A."/>
            <person name="Giraud I."/>
            <person name="Moumen B."/>
            <person name="Laverre T."/>
            <person name="Caubet Y."/>
            <person name="Peccoud J."/>
            <person name="Gilbert C."/>
            <person name="Cordaux R."/>
        </authorList>
    </citation>
    <scope>NUCLEOTIDE SEQUENCE [LARGE SCALE GENOMIC DNA]</scope>
    <source>
        <strain evidence="2">ANa2</strain>
        <tissue evidence="2">Whole body excluding digestive tract and cuticle</tissue>
    </source>
</reference>
<evidence type="ECO:0000313" key="3">
    <source>
        <dbReference type="Proteomes" id="UP000326759"/>
    </source>
</evidence>
<feature type="compositionally biased region" description="Basic and acidic residues" evidence="1">
    <location>
        <begin position="530"/>
        <end position="546"/>
    </location>
</feature>
<feature type="compositionally biased region" description="Polar residues" evidence="1">
    <location>
        <begin position="547"/>
        <end position="571"/>
    </location>
</feature>
<feature type="compositionally biased region" description="Polar residues" evidence="1">
    <location>
        <begin position="227"/>
        <end position="238"/>
    </location>
</feature>
<sequence length="743" mass="84806">KIPSEFIKNTDSCQKRSRQIFPSKLLKAPSDNIKKSVSVAFKGLPITHIHTPSSNKTTPLCLLKIPLKSEVHHINFANSEFKALKLNDSHFSAKKFMKQKNRKSSFTQTSTGTQTFHSRSTQTGQTESKVTFIQQIQESEQLKIVESIVSQDSDSKPENKFKERNSQPKEFIQSTKMDTKLKSREISVQTKNQSLEKSTQMKGLIVDLKESSSQTESKNGTKALKMNESTQTREITNRSVSIETSNLCMINEATSVESKHFEQESSLICRKDESEKKILNNNVREVSSPELHYSSSFEDDNYHVKKENSVYNDNDNSKGSDEHNSFTKGLSADSIRNSHEVKSLCEQDDSTLGSDSIYSEKVIEGNSFDENLSRSITGSHISSASLEPKPKSINDILSMFMTGTIQIEEVFELIFATDELAKFIEKHSEDNLNEHISKLLKIFANHVYAAKIDIEETRTLLDKVDSIVKNDITQDKDHSINELKQMKNNVAKKPSVTKQNDEQIVKFLQNISHNNLTQNILMQMSNVENEEKTDSQRYSSLEEHLSRCSSTLTPNTQSEMQFSGPSDRSSIQMSDFDHLLISREKKESKQQGGRSYLNLHLHRFGLSGQSPVSSVPPSEYSDLNKDIRKKQIREFMKRKRLEKIEESKRNSLIPKGGLSSREILHINQEKKGNRMELKRKHSEKRKEECLSLLSDHFREKSSVEHIMNLRGKSITHLDSSIKSKNYPKEIPDHRILINKKKGL</sequence>
<evidence type="ECO:0000313" key="2">
    <source>
        <dbReference type="EMBL" id="KAB7506960.1"/>
    </source>
</evidence>
<feature type="compositionally biased region" description="Polar residues" evidence="1">
    <location>
        <begin position="211"/>
        <end position="220"/>
    </location>
</feature>
<dbReference type="Proteomes" id="UP000326759">
    <property type="component" value="Unassembled WGS sequence"/>
</dbReference>
<protein>
    <submittedName>
        <fullName evidence="2">Uncharacterized protein</fullName>
    </submittedName>
</protein>
<feature type="region of interest" description="Disordered" evidence="1">
    <location>
        <begin position="308"/>
        <end position="329"/>
    </location>
</feature>
<organism evidence="2 3">
    <name type="scientific">Armadillidium nasatum</name>
    <dbReference type="NCBI Taxonomy" id="96803"/>
    <lineage>
        <taxon>Eukaryota</taxon>
        <taxon>Metazoa</taxon>
        <taxon>Ecdysozoa</taxon>
        <taxon>Arthropoda</taxon>
        <taxon>Crustacea</taxon>
        <taxon>Multicrustacea</taxon>
        <taxon>Malacostraca</taxon>
        <taxon>Eumalacostraca</taxon>
        <taxon>Peracarida</taxon>
        <taxon>Isopoda</taxon>
        <taxon>Oniscidea</taxon>
        <taxon>Crinocheta</taxon>
        <taxon>Armadillidiidae</taxon>
        <taxon>Armadillidium</taxon>
    </lineage>
</organism>
<feature type="non-terminal residue" evidence="2">
    <location>
        <position position="1"/>
    </location>
</feature>
<accession>A0A5N5TLB5</accession>
<feature type="region of interest" description="Disordered" evidence="1">
    <location>
        <begin position="209"/>
        <end position="238"/>
    </location>
</feature>
<dbReference type="OrthoDB" id="10359305at2759"/>
<proteinExistence type="predicted"/>